<keyword evidence="3" id="KW-1185">Reference proteome</keyword>
<dbReference type="PANTHER" id="PTHR33270:SF18">
    <property type="entry name" value="OS02G0324700 PROTEIN"/>
    <property type="match status" value="1"/>
</dbReference>
<dbReference type="Proteomes" id="UP000828251">
    <property type="component" value="Unassembled WGS sequence"/>
</dbReference>
<dbReference type="InterPro" id="IPR040358">
    <property type="entry name" value="At4g22758-like"/>
</dbReference>
<dbReference type="InterPro" id="IPR055482">
    <property type="entry name" value="DUF7054"/>
</dbReference>
<comment type="caution">
    <text evidence="2">The sequence shown here is derived from an EMBL/GenBank/DDBJ whole genome shotgun (WGS) entry which is preliminary data.</text>
</comment>
<name>A0A9D3ZKE5_9ROSI</name>
<dbReference type="Pfam" id="PF23156">
    <property type="entry name" value="DUF7054"/>
    <property type="match status" value="1"/>
</dbReference>
<proteinExistence type="predicted"/>
<dbReference type="AlphaFoldDB" id="A0A9D3ZKE5"/>
<evidence type="ECO:0000313" key="3">
    <source>
        <dbReference type="Proteomes" id="UP000828251"/>
    </source>
</evidence>
<evidence type="ECO:0000313" key="2">
    <source>
        <dbReference type="EMBL" id="KAH1040676.1"/>
    </source>
</evidence>
<accession>A0A9D3ZKE5</accession>
<dbReference type="PANTHER" id="PTHR33270">
    <property type="entry name" value="BNAC05G50380D PROTEIN"/>
    <property type="match status" value="1"/>
</dbReference>
<evidence type="ECO:0000259" key="1">
    <source>
        <dbReference type="Pfam" id="PF23156"/>
    </source>
</evidence>
<organism evidence="2 3">
    <name type="scientific">Gossypium stocksii</name>
    <dbReference type="NCBI Taxonomy" id="47602"/>
    <lineage>
        <taxon>Eukaryota</taxon>
        <taxon>Viridiplantae</taxon>
        <taxon>Streptophyta</taxon>
        <taxon>Embryophyta</taxon>
        <taxon>Tracheophyta</taxon>
        <taxon>Spermatophyta</taxon>
        <taxon>Magnoliopsida</taxon>
        <taxon>eudicotyledons</taxon>
        <taxon>Gunneridae</taxon>
        <taxon>Pentapetalae</taxon>
        <taxon>rosids</taxon>
        <taxon>malvids</taxon>
        <taxon>Malvales</taxon>
        <taxon>Malvaceae</taxon>
        <taxon>Malvoideae</taxon>
        <taxon>Gossypium</taxon>
    </lineage>
</organism>
<reference evidence="2 3" key="1">
    <citation type="journal article" date="2021" name="Plant Biotechnol. J.">
        <title>Multi-omics assisted identification of the key and species-specific regulatory components of drought-tolerant mechanisms in Gossypium stocksii.</title>
        <authorList>
            <person name="Yu D."/>
            <person name="Ke L."/>
            <person name="Zhang D."/>
            <person name="Wu Y."/>
            <person name="Sun Y."/>
            <person name="Mei J."/>
            <person name="Sun J."/>
            <person name="Sun Y."/>
        </authorList>
    </citation>
    <scope>NUCLEOTIDE SEQUENCE [LARGE SCALE GENOMIC DNA]</scope>
    <source>
        <strain evidence="3">cv. E1</strain>
        <tissue evidence="2">Leaf</tissue>
    </source>
</reference>
<gene>
    <name evidence="2" type="ORF">J1N35_042419</name>
</gene>
<dbReference type="EMBL" id="JAIQCV010000012">
    <property type="protein sequence ID" value="KAH1040676.1"/>
    <property type="molecule type" value="Genomic_DNA"/>
</dbReference>
<feature type="domain" description="DUF7054" evidence="1">
    <location>
        <begin position="14"/>
        <end position="68"/>
    </location>
</feature>
<sequence length="100" mass="11372">MVHNKQKKNQGCKGNRLLISVSVLGSSGPIRFVVNEGELVGAVIDIALKSYACEGRYLFLDRILMSLFFIPQCWIRCIESMGDNWTNRDKVFHAMQEAKH</sequence>
<dbReference type="OrthoDB" id="984916at2759"/>
<protein>
    <recommendedName>
        <fullName evidence="1">DUF7054 domain-containing protein</fullName>
    </recommendedName>
</protein>